<dbReference type="Gene3D" id="3.40.710.10">
    <property type="entry name" value="DD-peptidase/beta-lactamase superfamily"/>
    <property type="match status" value="2"/>
</dbReference>
<organism evidence="3 4">
    <name type="scientific">Porphyromonas canoris</name>
    <dbReference type="NCBI Taxonomy" id="36875"/>
    <lineage>
        <taxon>Bacteria</taxon>
        <taxon>Pseudomonadati</taxon>
        <taxon>Bacteroidota</taxon>
        <taxon>Bacteroidia</taxon>
        <taxon>Bacteroidales</taxon>
        <taxon>Porphyromonadaceae</taxon>
        <taxon>Porphyromonas</taxon>
    </lineage>
</organism>
<gene>
    <name evidence="3" type="ORF">HQ43_00610</name>
</gene>
<dbReference type="Pfam" id="PF02113">
    <property type="entry name" value="Peptidase_S13"/>
    <property type="match status" value="1"/>
</dbReference>
<comment type="similarity">
    <text evidence="1">Belongs to the peptidase S13 family.</text>
</comment>
<evidence type="ECO:0000256" key="2">
    <source>
        <dbReference type="ARBA" id="ARBA00022801"/>
    </source>
</evidence>
<evidence type="ECO:0000256" key="1">
    <source>
        <dbReference type="ARBA" id="ARBA00006096"/>
    </source>
</evidence>
<dbReference type="SUPFAM" id="SSF56601">
    <property type="entry name" value="beta-lactamase/transpeptidase-like"/>
    <property type="match status" value="1"/>
</dbReference>
<evidence type="ECO:0008006" key="5">
    <source>
        <dbReference type="Google" id="ProtNLM"/>
    </source>
</evidence>
<reference evidence="3 4" key="1">
    <citation type="submission" date="2014-08" db="EMBL/GenBank/DDBJ databases">
        <title>Porphyromonas canoris strain:OH2762 Genome sequencing.</title>
        <authorList>
            <person name="Wallis C."/>
            <person name="Deusch O."/>
            <person name="O'Flynn C."/>
            <person name="Davis I."/>
            <person name="Jospin G."/>
            <person name="Darling A.E."/>
            <person name="Coil D.A."/>
            <person name="Alexiev A."/>
            <person name="Horsfall A."/>
            <person name="Kirkwood N."/>
            <person name="Harris S."/>
            <person name="Eisen J.A."/>
        </authorList>
    </citation>
    <scope>NUCLEOTIDE SEQUENCE [LARGE SCALE GENOMIC DNA]</scope>
    <source>
        <strain evidence="4">COT-108 OH2762</strain>
    </source>
</reference>
<proteinExistence type="inferred from homology"/>
<dbReference type="PRINTS" id="PR00922">
    <property type="entry name" value="DADACBPTASE3"/>
</dbReference>
<keyword evidence="4" id="KW-1185">Reference proteome</keyword>
<dbReference type="InterPro" id="IPR012338">
    <property type="entry name" value="Beta-lactam/transpept-like"/>
</dbReference>
<sequence length="473" mass="51805">MIGLRHLFTLILISFGYASAYSQRMPASSSVASLKNALLGISVRDADTGKEILSQNSHVLFTAASVMKVITTATALEVLGADYRFSTEVRYTGTIEKGGILNGDLYIIGGGDPSLGSRFLTNIPQDTLFSAVLKELKALGIRQIMGRVLAPISEADLFPINPYWLHTDLGNYYAPHVSRLCLYDNAYSVTVYRDRRDVRVFPNVPELNIRQSFEVSGRKSTDSLHITGALNSYERTVYGLFPADKESVTIRGSIPSPALFAARRLTSVLRQNGVSIALPADQTMDFPSEAILLYRHLSPTLLEIAKITNVHSHNLFAEQLLLAIASPQGKHLAGQNIFQKALADLEAYWTGRGLSLKEADLMDGSGLSPYGRLSPAFLSELLAKEHRSPRGALFRSTLPFVGQDGSVKNFLKNTSLAGKAQLKSGSMRQVVTYAGYIPYKGKTYAVCIMVNNHNSTYRATRDVVGKVLLSMFP</sequence>
<dbReference type="Proteomes" id="UP000030101">
    <property type="component" value="Unassembled WGS sequence"/>
</dbReference>
<accession>A0ABR4XND7</accession>
<dbReference type="RefSeq" id="WP_036788337.1">
    <property type="nucleotide sequence ID" value="NZ_JQZV01000001.1"/>
</dbReference>
<dbReference type="InterPro" id="IPR000667">
    <property type="entry name" value="Peptidase_S13"/>
</dbReference>
<protein>
    <recommendedName>
        <fullName evidence="5">D-alanyl-D-alanine carboxypeptidase / D-alanyl-D-alanine-endopeptidase (Penicillin-binding protein 4)</fullName>
    </recommendedName>
</protein>
<dbReference type="EMBL" id="JQZV01000001">
    <property type="protein sequence ID" value="KGN93667.1"/>
    <property type="molecule type" value="Genomic_DNA"/>
</dbReference>
<dbReference type="NCBIfam" id="TIGR00666">
    <property type="entry name" value="PBP4"/>
    <property type="match status" value="1"/>
</dbReference>
<evidence type="ECO:0000313" key="4">
    <source>
        <dbReference type="Proteomes" id="UP000030101"/>
    </source>
</evidence>
<dbReference type="PANTHER" id="PTHR30023:SF0">
    <property type="entry name" value="PENICILLIN-SENSITIVE CARBOXYPEPTIDASE A"/>
    <property type="match status" value="1"/>
</dbReference>
<evidence type="ECO:0000313" key="3">
    <source>
        <dbReference type="EMBL" id="KGN93667.1"/>
    </source>
</evidence>
<keyword evidence="2" id="KW-0378">Hydrolase</keyword>
<dbReference type="PANTHER" id="PTHR30023">
    <property type="entry name" value="D-ALANYL-D-ALANINE CARBOXYPEPTIDASE"/>
    <property type="match status" value="1"/>
</dbReference>
<name>A0ABR4XND7_9PORP</name>
<comment type="caution">
    <text evidence="3">The sequence shown here is derived from an EMBL/GenBank/DDBJ whole genome shotgun (WGS) entry which is preliminary data.</text>
</comment>